<evidence type="ECO:0000256" key="1">
    <source>
        <dbReference type="SAM" id="MobiDB-lite"/>
    </source>
</evidence>
<dbReference type="Proteomes" id="UP000320055">
    <property type="component" value="Unassembled WGS sequence"/>
</dbReference>
<dbReference type="EMBL" id="CAACVJ010000066">
    <property type="protein sequence ID" value="VEP12638.1"/>
    <property type="molecule type" value="Genomic_DNA"/>
</dbReference>
<dbReference type="RefSeq" id="WP_144870690.1">
    <property type="nucleotide sequence ID" value="NZ_LR213909.1"/>
</dbReference>
<protein>
    <recommendedName>
        <fullName evidence="4">Thylakoid lumen protein</fullName>
    </recommendedName>
</protein>
<dbReference type="AlphaFoldDB" id="A0A563VMJ3"/>
<gene>
    <name evidence="2" type="ORF">H1P_1580007</name>
</gene>
<name>A0A563VMJ3_9CYAN</name>
<proteinExistence type="predicted"/>
<dbReference type="OrthoDB" id="531776at2"/>
<dbReference type="PANTHER" id="PTHR35745">
    <property type="entry name" value="BNACNNG14650D PROTEIN"/>
    <property type="match status" value="1"/>
</dbReference>
<dbReference type="GO" id="GO:0010027">
    <property type="term" value="P:thylakoid membrane organization"/>
    <property type="evidence" value="ECO:0007669"/>
    <property type="project" value="InterPro"/>
</dbReference>
<dbReference type="Pfam" id="PF20711">
    <property type="entry name" value="DUF6825"/>
    <property type="match status" value="1"/>
</dbReference>
<dbReference type="InterPro" id="IPR040003">
    <property type="entry name" value="PG18-like"/>
</dbReference>
<reference evidence="2 3" key="1">
    <citation type="submission" date="2019-01" db="EMBL/GenBank/DDBJ databases">
        <authorList>
            <person name="Brito A."/>
        </authorList>
    </citation>
    <scope>NUCLEOTIDE SEQUENCE [LARGE SCALE GENOMIC DNA]</scope>
    <source>
        <strain evidence="2">1</strain>
    </source>
</reference>
<organism evidence="2 3">
    <name type="scientific">Hyella patelloides LEGE 07179</name>
    <dbReference type="NCBI Taxonomy" id="945734"/>
    <lineage>
        <taxon>Bacteria</taxon>
        <taxon>Bacillati</taxon>
        <taxon>Cyanobacteriota</taxon>
        <taxon>Cyanophyceae</taxon>
        <taxon>Pleurocapsales</taxon>
        <taxon>Hyellaceae</taxon>
        <taxon>Hyella</taxon>
    </lineage>
</organism>
<feature type="region of interest" description="Disordered" evidence="1">
    <location>
        <begin position="59"/>
        <end position="78"/>
    </location>
</feature>
<sequence>MSNPVIDAFFLGRALAEVVGEKLEDAYTNALSELGKFDAEQRENLRAFIEEVQLRAQQSASSEYTTDSTSSQGTETSGDLQEMLDQLRAEIAELRAELKQYRN</sequence>
<dbReference type="PANTHER" id="PTHR35745:SF1">
    <property type="entry name" value="OS04G0513000 PROTEIN"/>
    <property type="match status" value="1"/>
</dbReference>
<evidence type="ECO:0000313" key="2">
    <source>
        <dbReference type="EMBL" id="VEP12638.1"/>
    </source>
</evidence>
<evidence type="ECO:0008006" key="4">
    <source>
        <dbReference type="Google" id="ProtNLM"/>
    </source>
</evidence>
<evidence type="ECO:0000313" key="3">
    <source>
        <dbReference type="Proteomes" id="UP000320055"/>
    </source>
</evidence>
<accession>A0A563VMJ3</accession>
<keyword evidence="3" id="KW-1185">Reference proteome</keyword>